<accession>W5IHS7</accession>
<dbReference type="HOGENOM" id="CLU_1018994_0_0_11"/>
<comment type="caution">
    <text evidence="1">The sequence shown here is derived from an EMBL/GenBank/DDBJ whole genome shotgun (WGS) entry which is preliminary data.</text>
</comment>
<proteinExistence type="predicted"/>
<dbReference type="Gene3D" id="3.90.1720.10">
    <property type="entry name" value="endopeptidase domain like (from Nostoc punctiforme)"/>
    <property type="match status" value="2"/>
</dbReference>
<sequence>MVNLFDIRQSFAADDSEVMRGNTMSNSTAKAPCLGEDTSAGRWQTVQLADLNDGDLLFVADPSGMGQAVQKSTGQFSHVVIYFKGYVYHAASRRGVVKDRIKDFLAEFAGITEAAEIFGADGKTGTAGITGVTGATRFFECSGIPDQVDSNQVGGVDHFQAEHRLCAVYRYPQIDAVSVRRQAENLLGQPYNRTFLPDGQGLYCSQFIATILPIFDMIPMRFDDGSGKDSASVSAYWQDYFADLGISVPVGQPGTNPNQIAASPQLVFVGWLL</sequence>
<dbReference type="InterPro" id="IPR038765">
    <property type="entry name" value="Papain-like_cys_pep_sf"/>
</dbReference>
<gene>
    <name evidence="1" type="ORF">HMPREF9020_00193</name>
</gene>
<protein>
    <submittedName>
        <fullName evidence="1">Uncharacterized protein</fullName>
    </submittedName>
</protein>
<keyword evidence="2" id="KW-1185">Reference proteome</keyword>
<dbReference type="EMBL" id="ADCX01000002">
    <property type="protein sequence ID" value="EFG26571.2"/>
    <property type="molecule type" value="Genomic_DNA"/>
</dbReference>
<organism evidence="1 2">
    <name type="scientific">Scardovia inopinata F0304</name>
    <dbReference type="NCBI Taxonomy" id="641146"/>
    <lineage>
        <taxon>Bacteria</taxon>
        <taxon>Bacillati</taxon>
        <taxon>Actinomycetota</taxon>
        <taxon>Actinomycetes</taxon>
        <taxon>Bifidobacteriales</taxon>
        <taxon>Bifidobacteriaceae</taxon>
        <taxon>Scardovia</taxon>
    </lineage>
</organism>
<reference evidence="1 2" key="1">
    <citation type="submission" date="2012-01" db="EMBL/GenBank/DDBJ databases">
        <title>The Genome Sequence of Scardovia inopinata F0304.</title>
        <authorList>
            <consortium name="The Broad Institute Genome Sequencing Platform"/>
            <person name="Ward D."/>
            <person name="Earl A."/>
            <person name="Feldgarden M."/>
            <person name="Gevers D."/>
            <person name="Young S."/>
            <person name="Zeng Q."/>
            <person name="Koehrsen M."/>
            <person name="Alvarado L."/>
            <person name="Berlin A.M."/>
            <person name="Borenstein D."/>
            <person name="Chapman S.B."/>
            <person name="Chen Z."/>
            <person name="Engels R."/>
            <person name="Freedman E."/>
            <person name="Gellesch M."/>
            <person name="Goldberg J."/>
            <person name="Griggs A."/>
            <person name="Gujja S."/>
            <person name="Heilman E.R."/>
            <person name="Heiman D.I."/>
            <person name="Hepburn T.A."/>
            <person name="Howarth C."/>
            <person name="Jen D."/>
            <person name="Larson L."/>
            <person name="Mehta T."/>
            <person name="Park D."/>
            <person name="Pearson M."/>
            <person name="Richards J."/>
            <person name="Roberts A."/>
            <person name="Saif S."/>
            <person name="Shea T.D."/>
            <person name="Shenoy N."/>
            <person name="Sisk P."/>
            <person name="Stolte C."/>
            <person name="Sykes S.N."/>
            <person name="Walk T."/>
            <person name="White J."/>
            <person name="Yandava C."/>
            <person name="Izard J."/>
            <person name="Baranova O.V."/>
            <person name="Blanton J.M."/>
            <person name="Tanner A.C."/>
            <person name="Dewhirst F."/>
            <person name="Haas B."/>
            <person name="Nusbaum C."/>
            <person name="Birren B."/>
        </authorList>
    </citation>
    <scope>NUCLEOTIDE SEQUENCE [LARGE SCALE GENOMIC DNA]</scope>
    <source>
        <strain evidence="1 2">F0304</strain>
    </source>
</reference>
<dbReference type="SUPFAM" id="SSF54001">
    <property type="entry name" value="Cysteine proteinases"/>
    <property type="match status" value="1"/>
</dbReference>
<evidence type="ECO:0000313" key="2">
    <source>
        <dbReference type="Proteomes" id="UP000005777"/>
    </source>
</evidence>
<dbReference type="eggNOG" id="COG3863">
    <property type="taxonomic scope" value="Bacteria"/>
</dbReference>
<dbReference type="Proteomes" id="UP000005777">
    <property type="component" value="Unassembled WGS sequence"/>
</dbReference>
<dbReference type="AlphaFoldDB" id="W5IHS7"/>
<evidence type="ECO:0000313" key="1">
    <source>
        <dbReference type="EMBL" id="EFG26571.2"/>
    </source>
</evidence>
<name>W5IHS7_SCAIO</name>